<dbReference type="KEGG" id="ams:AMIS_10330"/>
<keyword evidence="4" id="KW-1185">Reference proteome</keyword>
<dbReference type="SUPFAM" id="SSF53300">
    <property type="entry name" value="vWA-like"/>
    <property type="match status" value="1"/>
</dbReference>
<dbReference type="Pfam" id="PF00092">
    <property type="entry name" value="VWA"/>
    <property type="match status" value="1"/>
</dbReference>
<accession>I0GZR6</accession>
<evidence type="ECO:0000256" key="1">
    <source>
        <dbReference type="SAM" id="MobiDB-lite"/>
    </source>
</evidence>
<dbReference type="AlphaFoldDB" id="I0GZR6"/>
<dbReference type="eggNOG" id="COG2304">
    <property type="taxonomic scope" value="Bacteria"/>
</dbReference>
<dbReference type="SUPFAM" id="SSF53850">
    <property type="entry name" value="Periplasmic binding protein-like II"/>
    <property type="match status" value="1"/>
</dbReference>
<dbReference type="SMART" id="SM00327">
    <property type="entry name" value="VWA"/>
    <property type="match status" value="1"/>
</dbReference>
<sequence length="567" mass="59009">MAIVVVIAGTWLGYQQLADSGCTGSVRLSVAAAPEIAPAVQQIAQQWTAGGAEVSGTCVAVDVADENPADIAGAVSRDHDVALAGLGTAPESVVVPDVWLPDSSTWLLRLQQEAPGFKPTKIASVAQSPLVLAMPEPVAKNFGWPDKKMAWRDLLAQFGTESTLQVGIVDPTRDAAGLTSLLAVGANAGTTQEGKLKKVQVLTALAENRSALREELLQQFPKSTDANDLGNSLQAAPLSEEDVVAFNAQRPAVQLSALYMEPAPQPLDYPYAVMPQVVDTQKAAAADALLAQLAGAGFKENLATVGLRAPDGTYGSGFQAPVGAPAASPAVKSSSGSEGGGKAASGVSGKELSQAVGSWVATTLPGRVLAVFDVSGSMDKAVPTAGGATRAQVTQDAARGGLALFNNKWAVGVWRFSTKLDGNLPYKELVPITPLTSGRQRLQESISDLDPVPAGNTGLYDTVLAAYKEVQKNWKAGRSNSVILFTDGENLNEDGLERGEFLDQLKKAVDPKRPVRLVLIGIGNEVNKAELDEISATVKGSGVFIAQDPARISDIFLEAIGTRTGAN</sequence>
<evidence type="ECO:0000313" key="4">
    <source>
        <dbReference type="Proteomes" id="UP000007882"/>
    </source>
</evidence>
<dbReference type="InterPro" id="IPR002035">
    <property type="entry name" value="VWF_A"/>
</dbReference>
<name>I0GZR6_ACTM4</name>
<dbReference type="EMBL" id="AP012319">
    <property type="protein sequence ID" value="BAL86253.1"/>
    <property type="molecule type" value="Genomic_DNA"/>
</dbReference>
<evidence type="ECO:0000259" key="2">
    <source>
        <dbReference type="PROSITE" id="PS50234"/>
    </source>
</evidence>
<dbReference type="STRING" id="512565.AMIS_10330"/>
<organism evidence="3 4">
    <name type="scientific">Actinoplanes missouriensis (strain ATCC 14538 / DSM 43046 / CBS 188.64 / JCM 3121 / NBRC 102363 / NCIMB 12654 / NRRL B-3342 / UNCC 431)</name>
    <dbReference type="NCBI Taxonomy" id="512565"/>
    <lineage>
        <taxon>Bacteria</taxon>
        <taxon>Bacillati</taxon>
        <taxon>Actinomycetota</taxon>
        <taxon>Actinomycetes</taxon>
        <taxon>Micromonosporales</taxon>
        <taxon>Micromonosporaceae</taxon>
        <taxon>Actinoplanes</taxon>
    </lineage>
</organism>
<dbReference type="InterPro" id="IPR036465">
    <property type="entry name" value="vWFA_dom_sf"/>
</dbReference>
<dbReference type="Pfam" id="PF13531">
    <property type="entry name" value="SBP_bac_11"/>
    <property type="match status" value="1"/>
</dbReference>
<dbReference type="Gene3D" id="3.40.50.410">
    <property type="entry name" value="von Willebrand factor, type A domain"/>
    <property type="match status" value="1"/>
</dbReference>
<dbReference type="Proteomes" id="UP000007882">
    <property type="component" value="Chromosome"/>
</dbReference>
<dbReference type="OrthoDB" id="5621159at2"/>
<dbReference type="PATRIC" id="fig|512565.3.peg.1039"/>
<reference evidence="3 4" key="1">
    <citation type="submission" date="2012-02" db="EMBL/GenBank/DDBJ databases">
        <title>Complete genome sequence of Actinoplanes missouriensis 431 (= NBRC 102363).</title>
        <authorList>
            <person name="Ohnishi Y."/>
            <person name="Ishikawa J."/>
            <person name="Sekine M."/>
            <person name="Hosoyama A."/>
            <person name="Harada T."/>
            <person name="Narita H."/>
            <person name="Hata T."/>
            <person name="Konno Y."/>
            <person name="Tutikane K."/>
            <person name="Fujita N."/>
            <person name="Horinouchi S."/>
            <person name="Hayakawa M."/>
        </authorList>
    </citation>
    <scope>NUCLEOTIDE SEQUENCE [LARGE SCALE GENOMIC DNA]</scope>
    <source>
        <strain evidence="4">ATCC 14538 / DSM 43046 / CBS 188.64 / JCM 3121 / NBRC 102363 / NCIMB 12654 / NRRL B-3342 / UNCC 431</strain>
    </source>
</reference>
<gene>
    <name evidence="3" type="ordered locus">AMIS_10330</name>
</gene>
<proteinExistence type="predicted"/>
<feature type="region of interest" description="Disordered" evidence="1">
    <location>
        <begin position="325"/>
        <end position="347"/>
    </location>
</feature>
<feature type="domain" description="VWFA" evidence="2">
    <location>
        <begin position="367"/>
        <end position="560"/>
    </location>
</feature>
<dbReference type="HOGENOM" id="CLU_018489_2_0_11"/>
<evidence type="ECO:0000313" key="3">
    <source>
        <dbReference type="EMBL" id="BAL86253.1"/>
    </source>
</evidence>
<dbReference type="PROSITE" id="PS50234">
    <property type="entry name" value="VWFA"/>
    <property type="match status" value="1"/>
</dbReference>
<feature type="compositionally biased region" description="Low complexity" evidence="1">
    <location>
        <begin position="325"/>
        <end position="336"/>
    </location>
</feature>
<protein>
    <recommendedName>
        <fullName evidence="2">VWFA domain-containing protein</fullName>
    </recommendedName>
</protein>